<name>A0ACC1NT96_9HYPO</name>
<comment type="caution">
    <text evidence="1">The sequence shown here is derived from an EMBL/GenBank/DDBJ whole genome shotgun (WGS) entry which is preliminary data.</text>
</comment>
<keyword evidence="2" id="KW-1185">Reference proteome</keyword>
<dbReference type="Proteomes" id="UP001143910">
    <property type="component" value="Unassembled WGS sequence"/>
</dbReference>
<proteinExistence type="predicted"/>
<sequence>MLGQPLVNDLHAQGCGNFAWQLSQTDIFLFKFYSDWVIQCGFNGCVPDEEMESLRVSLRSIYVPFAITEPALLSALLYVAARRYQVLASGTPLAGGFQNLALSYKQVSLHHAIKATKTAEQASSDATVALLFVLTSEAYSEGDFQAFLYHGNAAVKAGGGKNCTNEPGVSKFLSYLMSGFIANPLLGFVPGPLAAGSPQANTITGLPGDFRLPTTLAMLPATTDVLIVGAGPVGLVAAVSLAQQGVDTVIIDKRALEVQETFGRAITMFPRTLEVLEQVDATAELLQRGFISCTSVRYRDGKRVQSSGEQAKLALLRVSAHDYLFNLRQKHVQAVFADKYNTDAGRPVFYQWELQKFEIDTSLSDGYNVTAELFNSEFGERSLRCKYIAGADGSSSLVRTLSDIILEGDDTAYTWVRLDGRIKTDIPEADLGLISFDTKAHGNLIIGKLDQDVSRVGFVVTPELQARYPQGISLKDAQREAIDAVKPFTLTFERLDWWVKYVIKQKVASAMRRKKFVFIAGDAAHTHSSALGQGMNTGIHDAMNLAWKLAGTLKGWYADSVLETYETERRPVAERVIHLDKKIVSQLSSTKLSEHSSANQLMQESLNFSLGFGISYNESCIVKPAVSGNLVSGHRSPDAEVFAPGPATAVRLHTVLHQSKGHWNILIFTGDHVANKQKLSQFLIEAAPGISKANTQHQMRIVSIIALHTVPSTWQIFERAPPGRVYYDRTSKAYESYGISPVLGGLVVVRPDGFIAFACSLSEWHEIETFFARFCGKLQVDNDHQY</sequence>
<gene>
    <name evidence="1" type="ORF">NQ176_g1488</name>
</gene>
<dbReference type="EMBL" id="JANJQO010000084">
    <property type="protein sequence ID" value="KAJ2982289.1"/>
    <property type="molecule type" value="Genomic_DNA"/>
</dbReference>
<evidence type="ECO:0000313" key="1">
    <source>
        <dbReference type="EMBL" id="KAJ2982289.1"/>
    </source>
</evidence>
<organism evidence="1 2">
    <name type="scientific">Zarea fungicola</name>
    <dbReference type="NCBI Taxonomy" id="93591"/>
    <lineage>
        <taxon>Eukaryota</taxon>
        <taxon>Fungi</taxon>
        <taxon>Dikarya</taxon>
        <taxon>Ascomycota</taxon>
        <taxon>Pezizomycotina</taxon>
        <taxon>Sordariomycetes</taxon>
        <taxon>Hypocreomycetidae</taxon>
        <taxon>Hypocreales</taxon>
        <taxon>Cordycipitaceae</taxon>
        <taxon>Zarea</taxon>
    </lineage>
</organism>
<evidence type="ECO:0000313" key="2">
    <source>
        <dbReference type="Proteomes" id="UP001143910"/>
    </source>
</evidence>
<reference evidence="1" key="1">
    <citation type="submission" date="2022-08" db="EMBL/GenBank/DDBJ databases">
        <title>Genome Sequence of Lecanicillium fungicola.</title>
        <authorList>
            <person name="Buettner E."/>
        </authorList>
    </citation>
    <scope>NUCLEOTIDE SEQUENCE</scope>
    <source>
        <strain evidence="1">Babe33</strain>
    </source>
</reference>
<protein>
    <submittedName>
        <fullName evidence="1">Uncharacterized protein</fullName>
    </submittedName>
</protein>
<accession>A0ACC1NT96</accession>